<dbReference type="EMBL" id="REGN01000046">
    <property type="protein sequence ID" value="RNA44895.1"/>
    <property type="molecule type" value="Genomic_DNA"/>
</dbReference>
<evidence type="ECO:0000313" key="1">
    <source>
        <dbReference type="EMBL" id="RNA44895.1"/>
    </source>
</evidence>
<dbReference type="AlphaFoldDB" id="A0A3M7TA98"/>
<reference evidence="1 2" key="1">
    <citation type="journal article" date="2018" name="Sci. Rep.">
        <title>Genomic signatures of local adaptation to the degree of environmental predictability in rotifers.</title>
        <authorList>
            <person name="Franch-Gras L."/>
            <person name="Hahn C."/>
            <person name="Garcia-Roger E.M."/>
            <person name="Carmona M.J."/>
            <person name="Serra M."/>
            <person name="Gomez A."/>
        </authorList>
    </citation>
    <scope>NUCLEOTIDE SEQUENCE [LARGE SCALE GENOMIC DNA]</scope>
    <source>
        <strain evidence="1">HYR1</strain>
    </source>
</reference>
<gene>
    <name evidence="1" type="ORF">BpHYR1_034846</name>
</gene>
<protein>
    <submittedName>
        <fullName evidence="1">Uncharacterized protein</fullName>
    </submittedName>
</protein>
<name>A0A3M7TA98_BRAPC</name>
<accession>A0A3M7TA98</accession>
<sequence length="61" mass="7134">MYTQATINFYLRCKSRIFYLPTSILKFISAEREGILIVAVSNTNFLFLDKMMVIDLKNLHS</sequence>
<evidence type="ECO:0000313" key="2">
    <source>
        <dbReference type="Proteomes" id="UP000276133"/>
    </source>
</evidence>
<dbReference type="Proteomes" id="UP000276133">
    <property type="component" value="Unassembled WGS sequence"/>
</dbReference>
<proteinExistence type="predicted"/>
<organism evidence="1 2">
    <name type="scientific">Brachionus plicatilis</name>
    <name type="common">Marine rotifer</name>
    <name type="synonym">Brachionus muelleri</name>
    <dbReference type="NCBI Taxonomy" id="10195"/>
    <lineage>
        <taxon>Eukaryota</taxon>
        <taxon>Metazoa</taxon>
        <taxon>Spiralia</taxon>
        <taxon>Gnathifera</taxon>
        <taxon>Rotifera</taxon>
        <taxon>Eurotatoria</taxon>
        <taxon>Monogononta</taxon>
        <taxon>Pseudotrocha</taxon>
        <taxon>Ploima</taxon>
        <taxon>Brachionidae</taxon>
        <taxon>Brachionus</taxon>
    </lineage>
</organism>
<comment type="caution">
    <text evidence="1">The sequence shown here is derived from an EMBL/GenBank/DDBJ whole genome shotgun (WGS) entry which is preliminary data.</text>
</comment>
<keyword evidence="2" id="KW-1185">Reference proteome</keyword>